<dbReference type="PANTHER" id="PTHR40064">
    <property type="entry name" value="MEMBRANE PROTEIN-RELATED"/>
    <property type="match status" value="1"/>
</dbReference>
<dbReference type="EMBL" id="FQVM01000023">
    <property type="protein sequence ID" value="SHE99565.1"/>
    <property type="molecule type" value="Genomic_DNA"/>
</dbReference>
<dbReference type="Pfam" id="PF11728">
    <property type="entry name" value="ArAE_1_C"/>
    <property type="match status" value="1"/>
</dbReference>
<feature type="transmembrane region" description="Helical" evidence="7">
    <location>
        <begin position="60"/>
        <end position="88"/>
    </location>
</feature>
<evidence type="ECO:0000256" key="4">
    <source>
        <dbReference type="ARBA" id="ARBA00022989"/>
    </source>
</evidence>
<keyword evidence="10" id="KW-1185">Reference proteome</keyword>
<evidence type="ECO:0000313" key="10">
    <source>
        <dbReference type="Proteomes" id="UP000184035"/>
    </source>
</evidence>
<dbReference type="InterPro" id="IPR021062">
    <property type="entry name" value="ArAE_1_C"/>
</dbReference>
<dbReference type="RefSeq" id="WP_072896983.1">
    <property type="nucleotide sequence ID" value="NZ_FQVM01000023.1"/>
</dbReference>
<dbReference type="GO" id="GO:0005886">
    <property type="term" value="C:plasma membrane"/>
    <property type="evidence" value="ECO:0007669"/>
    <property type="project" value="UniProtKB-SubCell"/>
</dbReference>
<dbReference type="Proteomes" id="UP000184035">
    <property type="component" value="Unassembled WGS sequence"/>
</dbReference>
<reference evidence="9 10" key="1">
    <citation type="submission" date="2016-11" db="EMBL/GenBank/DDBJ databases">
        <authorList>
            <person name="Jaros S."/>
            <person name="Januszkiewicz K."/>
            <person name="Wedrychowicz H."/>
        </authorList>
    </citation>
    <scope>NUCLEOTIDE SEQUENCE [LARGE SCALE GENOMIC DNA]</scope>
    <source>
        <strain evidence="9 10">DSM 2631</strain>
    </source>
</reference>
<gene>
    <name evidence="9" type="ORF">SAMN05443638_1239</name>
</gene>
<evidence type="ECO:0000256" key="3">
    <source>
        <dbReference type="ARBA" id="ARBA00022692"/>
    </source>
</evidence>
<evidence type="ECO:0000256" key="6">
    <source>
        <dbReference type="SAM" id="Coils"/>
    </source>
</evidence>
<dbReference type="InterPro" id="IPR010343">
    <property type="entry name" value="ArAE_1"/>
</dbReference>
<feature type="transmembrane region" description="Helical" evidence="7">
    <location>
        <begin position="124"/>
        <end position="142"/>
    </location>
</feature>
<dbReference type="STRING" id="1533.SAMN05443638_1239"/>
<evidence type="ECO:0000256" key="5">
    <source>
        <dbReference type="ARBA" id="ARBA00023136"/>
    </source>
</evidence>
<feature type="transmembrane region" description="Helical" evidence="7">
    <location>
        <begin position="94"/>
        <end position="112"/>
    </location>
</feature>
<keyword evidence="2" id="KW-1003">Cell membrane</keyword>
<proteinExistence type="predicted"/>
<organism evidence="9 10">
    <name type="scientific">Clostridium fallax</name>
    <dbReference type="NCBI Taxonomy" id="1533"/>
    <lineage>
        <taxon>Bacteria</taxon>
        <taxon>Bacillati</taxon>
        <taxon>Bacillota</taxon>
        <taxon>Clostridia</taxon>
        <taxon>Eubacteriales</taxon>
        <taxon>Clostridiaceae</taxon>
        <taxon>Clostridium</taxon>
    </lineage>
</organism>
<feature type="transmembrane region" description="Helical" evidence="7">
    <location>
        <begin position="12"/>
        <end position="39"/>
    </location>
</feature>
<keyword evidence="3 7" id="KW-0812">Transmembrane</keyword>
<dbReference type="OrthoDB" id="357521at2"/>
<keyword evidence="4 7" id="KW-1133">Transmembrane helix</keyword>
<evidence type="ECO:0000256" key="2">
    <source>
        <dbReference type="ARBA" id="ARBA00022475"/>
    </source>
</evidence>
<feature type="domain" description="Putative aromatic acid exporter C-terminal" evidence="8">
    <location>
        <begin position="146"/>
        <end position="311"/>
    </location>
</feature>
<keyword evidence="6" id="KW-0175">Coiled coil</keyword>
<dbReference type="InterPro" id="IPR038323">
    <property type="entry name" value="ArAE_1_C_sf"/>
</dbReference>
<dbReference type="PANTHER" id="PTHR40064:SF1">
    <property type="entry name" value="MEMBRANE PROTEIN"/>
    <property type="match status" value="1"/>
</dbReference>
<dbReference type="Pfam" id="PF06081">
    <property type="entry name" value="ArAE_1"/>
    <property type="match status" value="1"/>
</dbReference>
<dbReference type="Gene3D" id="1.20.120.940">
    <property type="entry name" value="Putative aromatic acid exporter, C-terminal domain"/>
    <property type="match status" value="1"/>
</dbReference>
<protein>
    <submittedName>
        <fullName evidence="9">Uncharacterized membrane protein YgaE, UPF0421/DUF939 family</fullName>
    </submittedName>
</protein>
<evidence type="ECO:0000256" key="7">
    <source>
        <dbReference type="SAM" id="Phobius"/>
    </source>
</evidence>
<evidence type="ECO:0000313" key="9">
    <source>
        <dbReference type="EMBL" id="SHE99565.1"/>
    </source>
</evidence>
<dbReference type="InterPro" id="IPR052984">
    <property type="entry name" value="UPF0421"/>
</dbReference>
<feature type="coiled-coil region" evidence="6">
    <location>
        <begin position="142"/>
        <end position="204"/>
    </location>
</feature>
<sequence>MNFLGFRTLKTAIGAVAAMILAKYLGLQYGVSAGIITILSIQSTKKQSIVMAYKRFLATLLALFISSVVFIIFGFNIAMFGLYLLIFIPLTVRLNISDGIVVSSVLVTHLLVDKNITIFGILNEIELMIVGAGVALILNLYMPSIERQLKEDKKSIEDLMKKIITNMAISLKTQSVSIDEENLYNKLEKTLKEAEKRAHSNLDNYLFGDVKDYVEYIEMRSNQFQIMVNMRKHFNRLFKTFHQTNLIADFTNWVGQVIGEDLPVEYMLMDLETLREDLKDQSLPKTREEFENRAMLYQYLNDMEQFLEIKERYYKEDKLRRL</sequence>
<keyword evidence="5 7" id="KW-0472">Membrane</keyword>
<dbReference type="AlphaFoldDB" id="A0A1M4Y1I4"/>
<name>A0A1M4Y1I4_9CLOT</name>
<accession>A0A1M4Y1I4</accession>
<evidence type="ECO:0000256" key="1">
    <source>
        <dbReference type="ARBA" id="ARBA00004651"/>
    </source>
</evidence>
<comment type="subcellular location">
    <subcellularLocation>
        <location evidence="1">Cell membrane</location>
        <topology evidence="1">Multi-pass membrane protein</topology>
    </subcellularLocation>
</comment>
<evidence type="ECO:0000259" key="8">
    <source>
        <dbReference type="Pfam" id="PF11728"/>
    </source>
</evidence>